<dbReference type="Proteomes" id="UP000093795">
    <property type="component" value="Unassembled WGS sequence"/>
</dbReference>
<comment type="caution">
    <text evidence="21">The sequence shown here is derived from an EMBL/GenBank/DDBJ whole genome shotgun (WGS) entry which is preliminary data.</text>
</comment>
<evidence type="ECO:0000256" key="19">
    <source>
        <dbReference type="SAM" id="Phobius"/>
    </source>
</evidence>
<evidence type="ECO:0000256" key="9">
    <source>
        <dbReference type="ARBA" id="ARBA00022741"/>
    </source>
</evidence>
<dbReference type="AlphaFoldDB" id="A0A1A3C873"/>
<dbReference type="CDD" id="cd14952">
    <property type="entry name" value="NHL_PKND_like"/>
    <property type="match status" value="1"/>
</dbReference>
<dbReference type="SUPFAM" id="SSF63829">
    <property type="entry name" value="Calcium-dependent phosphotriesterase"/>
    <property type="match status" value="1"/>
</dbReference>
<dbReference type="PROSITE" id="PS51125">
    <property type="entry name" value="NHL"/>
    <property type="match status" value="2"/>
</dbReference>
<evidence type="ECO:0000256" key="14">
    <source>
        <dbReference type="ARBA" id="ARBA00047899"/>
    </source>
</evidence>
<dbReference type="InterPro" id="IPR011009">
    <property type="entry name" value="Kinase-like_dom_sf"/>
</dbReference>
<keyword evidence="10" id="KW-0418">Kinase</keyword>
<evidence type="ECO:0000256" key="11">
    <source>
        <dbReference type="ARBA" id="ARBA00022840"/>
    </source>
</evidence>
<dbReference type="Pfam" id="PF00069">
    <property type="entry name" value="Pkinase"/>
    <property type="match status" value="1"/>
</dbReference>
<evidence type="ECO:0000256" key="15">
    <source>
        <dbReference type="ARBA" id="ARBA00048679"/>
    </source>
</evidence>
<evidence type="ECO:0000256" key="13">
    <source>
        <dbReference type="ARBA" id="ARBA00023136"/>
    </source>
</evidence>
<feature type="binding site" evidence="17">
    <location>
        <position position="57"/>
    </location>
    <ligand>
        <name>ATP</name>
        <dbReference type="ChEBI" id="CHEBI:30616"/>
    </ligand>
</feature>
<dbReference type="GO" id="GO:0005524">
    <property type="term" value="F:ATP binding"/>
    <property type="evidence" value="ECO:0007669"/>
    <property type="project" value="UniProtKB-UniRule"/>
</dbReference>
<dbReference type="FunFam" id="1.10.510.10:FF:000021">
    <property type="entry name" value="Serine/threonine protein kinase"/>
    <property type="match status" value="1"/>
</dbReference>
<dbReference type="PROSITE" id="PS00108">
    <property type="entry name" value="PROTEIN_KINASE_ST"/>
    <property type="match status" value="1"/>
</dbReference>
<comment type="catalytic activity">
    <reaction evidence="15">
        <text>L-seryl-[protein] + ATP = O-phospho-L-seryl-[protein] + ADP + H(+)</text>
        <dbReference type="Rhea" id="RHEA:17989"/>
        <dbReference type="Rhea" id="RHEA-COMP:9863"/>
        <dbReference type="Rhea" id="RHEA-COMP:11604"/>
        <dbReference type="ChEBI" id="CHEBI:15378"/>
        <dbReference type="ChEBI" id="CHEBI:29999"/>
        <dbReference type="ChEBI" id="CHEBI:30616"/>
        <dbReference type="ChEBI" id="CHEBI:83421"/>
        <dbReference type="ChEBI" id="CHEBI:456216"/>
        <dbReference type="EC" id="2.7.11.1"/>
    </reaction>
</comment>
<keyword evidence="11 17" id="KW-0067">ATP-binding</keyword>
<dbReference type="InterPro" id="IPR035016">
    <property type="entry name" value="NHL_PKND"/>
</dbReference>
<comment type="catalytic activity">
    <reaction evidence="14">
        <text>L-threonyl-[protein] + ATP = O-phospho-L-threonyl-[protein] + ADP + H(+)</text>
        <dbReference type="Rhea" id="RHEA:46608"/>
        <dbReference type="Rhea" id="RHEA-COMP:11060"/>
        <dbReference type="Rhea" id="RHEA-COMP:11605"/>
        <dbReference type="ChEBI" id="CHEBI:15378"/>
        <dbReference type="ChEBI" id="CHEBI:30013"/>
        <dbReference type="ChEBI" id="CHEBI:30616"/>
        <dbReference type="ChEBI" id="CHEBI:61977"/>
        <dbReference type="ChEBI" id="CHEBI:456216"/>
        <dbReference type="EC" id="2.7.11.1"/>
    </reaction>
</comment>
<evidence type="ECO:0000313" key="21">
    <source>
        <dbReference type="EMBL" id="OBI83264.1"/>
    </source>
</evidence>
<keyword evidence="6" id="KW-0808">Transferase</keyword>
<evidence type="ECO:0000256" key="17">
    <source>
        <dbReference type="PROSITE-ProRule" id="PRU10141"/>
    </source>
</evidence>
<gene>
    <name evidence="21" type="ORF">A9X01_21125</name>
</gene>
<evidence type="ECO:0000256" key="4">
    <source>
        <dbReference type="ARBA" id="ARBA00022527"/>
    </source>
</evidence>
<evidence type="ECO:0000256" key="3">
    <source>
        <dbReference type="ARBA" id="ARBA00022475"/>
    </source>
</evidence>
<dbReference type="PROSITE" id="PS00107">
    <property type="entry name" value="PROTEIN_KINASE_ATP"/>
    <property type="match status" value="1"/>
</dbReference>
<keyword evidence="8" id="KW-0677">Repeat</keyword>
<evidence type="ECO:0000256" key="6">
    <source>
        <dbReference type="ARBA" id="ARBA00022679"/>
    </source>
</evidence>
<proteinExistence type="predicted"/>
<dbReference type="InterPro" id="IPR017441">
    <property type="entry name" value="Protein_kinase_ATP_BS"/>
</dbReference>
<keyword evidence="5" id="KW-0597">Phosphoprotein</keyword>
<dbReference type="GO" id="GO:0005886">
    <property type="term" value="C:plasma membrane"/>
    <property type="evidence" value="ECO:0007669"/>
    <property type="project" value="UniProtKB-SubCell"/>
</dbReference>
<dbReference type="EMBL" id="LZKQ01000154">
    <property type="protein sequence ID" value="OBI83264.1"/>
    <property type="molecule type" value="Genomic_DNA"/>
</dbReference>
<dbReference type="Gene3D" id="2.40.10.500">
    <property type="match status" value="3"/>
</dbReference>
<keyword evidence="13 19" id="KW-0472">Membrane</keyword>
<sequence length="604" mass="63937">MAVAARDALASRVAASAKPPSAVEFGRYRLFELLGQGSMGSVYRAHDTALNRDVAVKVLRPEMATEPGFEERFRREAFAAGRLANPNIIPIYDAGEIDGRLYLVMPIIDGVDLHTVLRRDGPMSPPKAVRVVEQAAAALDAAHKSGLVHRDVKPSNLLVVADEFVYLIDFGLVQEALGTRLTRTNINPGTPAYMAPERFKLETIADARGDVYSLACVLYECLTGQPPFSGGGVEGLAAAHLFSEPPKPRSIDPAIPVGFDEVIARGMAKELDDRYQTASELATAARQALTSGSAGAVTEPSATTLAAGSTDKAPSSRRRRRALAIGAAVILVAAVAAFLGLTNQTDSKAPAQTLVPFTGLAGPAGITVSAKGDVYVVDSGNNRVLELAAGSTSQSVIPLPGLDHPDDISVDNAGNVVVTEPRRHRVLELTAGSTSPIVLPFTDLGEPTGVALSSHEPRPDQAVVVTDVTHNRVLALRMHSAEQTELPFTGLDGPSAVTVGPDHAVYVIDRENERVLKLPRTAIVDTVLPYVIGRPDWVAVDTDGNAYVTDSHRNRVLKLVKESSTAITLPFNGLNNPQGVTVDTAGNVYVVDAGNNRVLKLPPS</sequence>
<dbReference type="Gene3D" id="3.30.200.20">
    <property type="entry name" value="Phosphorylase Kinase, domain 1"/>
    <property type="match status" value="1"/>
</dbReference>
<keyword evidence="4" id="KW-0723">Serine/threonine-protein kinase</keyword>
<evidence type="ECO:0000256" key="8">
    <source>
        <dbReference type="ARBA" id="ARBA00022737"/>
    </source>
</evidence>
<evidence type="ECO:0000256" key="1">
    <source>
        <dbReference type="ARBA" id="ARBA00004162"/>
    </source>
</evidence>
<keyword evidence="9 17" id="KW-0547">Nucleotide-binding</keyword>
<dbReference type="SUPFAM" id="SSF56112">
    <property type="entry name" value="Protein kinase-like (PK-like)"/>
    <property type="match status" value="1"/>
</dbReference>
<dbReference type="GO" id="GO:0004674">
    <property type="term" value="F:protein serine/threonine kinase activity"/>
    <property type="evidence" value="ECO:0007669"/>
    <property type="project" value="UniProtKB-KW"/>
</dbReference>
<name>A0A1A3C873_MYCAS</name>
<evidence type="ECO:0000256" key="10">
    <source>
        <dbReference type="ARBA" id="ARBA00022777"/>
    </source>
</evidence>
<dbReference type="PROSITE" id="PS50011">
    <property type="entry name" value="PROTEIN_KINASE_DOM"/>
    <property type="match status" value="1"/>
</dbReference>
<dbReference type="Pfam" id="PF01436">
    <property type="entry name" value="NHL"/>
    <property type="match status" value="2"/>
</dbReference>
<evidence type="ECO:0000313" key="22">
    <source>
        <dbReference type="Proteomes" id="UP000093795"/>
    </source>
</evidence>
<feature type="transmembrane region" description="Helical" evidence="19">
    <location>
        <begin position="322"/>
        <end position="341"/>
    </location>
</feature>
<dbReference type="PANTHER" id="PTHR43289:SF6">
    <property type="entry name" value="SERINE_THREONINE-PROTEIN KINASE NEKL-3"/>
    <property type="match status" value="1"/>
</dbReference>
<reference evidence="21 22" key="1">
    <citation type="submission" date="2016-06" db="EMBL/GenBank/DDBJ databases">
        <authorList>
            <person name="Kjaerup R.B."/>
            <person name="Dalgaard T.S."/>
            <person name="Juul-Madsen H.R."/>
        </authorList>
    </citation>
    <scope>NUCLEOTIDE SEQUENCE [LARGE SCALE GENOMIC DNA]</scope>
    <source>
        <strain evidence="21 22">1081914.2</strain>
    </source>
</reference>
<accession>A0A1A3C873</accession>
<keyword evidence="3" id="KW-1003">Cell membrane</keyword>
<evidence type="ECO:0000256" key="2">
    <source>
        <dbReference type="ARBA" id="ARBA00012513"/>
    </source>
</evidence>
<feature type="repeat" description="NHL" evidence="16">
    <location>
        <begin position="568"/>
        <end position="604"/>
    </location>
</feature>
<feature type="domain" description="Protein kinase" evidence="20">
    <location>
        <begin position="28"/>
        <end position="289"/>
    </location>
</feature>
<keyword evidence="7 19" id="KW-0812">Transmembrane</keyword>
<feature type="region of interest" description="Disordered" evidence="18">
    <location>
        <begin position="290"/>
        <end position="317"/>
    </location>
</feature>
<dbReference type="STRING" id="1790.A5645_21910"/>
<dbReference type="CDD" id="cd14014">
    <property type="entry name" value="STKc_PknB_like"/>
    <property type="match status" value="1"/>
</dbReference>
<dbReference type="FunFam" id="3.30.200.20:FF:000035">
    <property type="entry name" value="Serine/threonine protein kinase Stk1"/>
    <property type="match status" value="1"/>
</dbReference>
<feature type="repeat" description="NHL" evidence="16">
    <location>
        <begin position="356"/>
        <end position="390"/>
    </location>
</feature>
<protein>
    <recommendedName>
        <fullName evidence="2">non-specific serine/threonine protein kinase</fullName>
        <ecNumber evidence="2">2.7.11.1</ecNumber>
    </recommendedName>
</protein>
<dbReference type="Gene3D" id="1.10.510.10">
    <property type="entry name" value="Transferase(Phosphotransferase) domain 1"/>
    <property type="match status" value="1"/>
</dbReference>
<dbReference type="InterPro" id="IPR008271">
    <property type="entry name" value="Ser/Thr_kinase_AS"/>
</dbReference>
<dbReference type="GO" id="GO:0045717">
    <property type="term" value="P:negative regulation of fatty acid biosynthetic process"/>
    <property type="evidence" value="ECO:0007669"/>
    <property type="project" value="UniProtKB-ARBA"/>
</dbReference>
<dbReference type="eggNOG" id="COG0515">
    <property type="taxonomic scope" value="Bacteria"/>
</dbReference>
<evidence type="ECO:0000256" key="12">
    <source>
        <dbReference type="ARBA" id="ARBA00022989"/>
    </source>
</evidence>
<comment type="subcellular location">
    <subcellularLocation>
        <location evidence="1">Cell membrane</location>
        <topology evidence="1">Single-pass membrane protein</topology>
    </subcellularLocation>
</comment>
<evidence type="ECO:0000256" key="7">
    <source>
        <dbReference type="ARBA" id="ARBA00022692"/>
    </source>
</evidence>
<organism evidence="21 22">
    <name type="scientific">Mycobacterium asiaticum</name>
    <dbReference type="NCBI Taxonomy" id="1790"/>
    <lineage>
        <taxon>Bacteria</taxon>
        <taxon>Bacillati</taxon>
        <taxon>Actinomycetota</taxon>
        <taxon>Actinomycetes</taxon>
        <taxon>Mycobacteriales</taxon>
        <taxon>Mycobacteriaceae</taxon>
        <taxon>Mycobacterium</taxon>
    </lineage>
</organism>
<dbReference type="InterPro" id="IPR000719">
    <property type="entry name" value="Prot_kinase_dom"/>
</dbReference>
<dbReference type="PANTHER" id="PTHR43289">
    <property type="entry name" value="MITOGEN-ACTIVATED PROTEIN KINASE KINASE KINASE 20-RELATED"/>
    <property type="match status" value="1"/>
</dbReference>
<dbReference type="InterPro" id="IPR001258">
    <property type="entry name" value="NHL_repeat"/>
</dbReference>
<evidence type="ECO:0000256" key="18">
    <source>
        <dbReference type="SAM" id="MobiDB-lite"/>
    </source>
</evidence>
<evidence type="ECO:0000259" key="20">
    <source>
        <dbReference type="PROSITE" id="PS50011"/>
    </source>
</evidence>
<evidence type="ECO:0000256" key="5">
    <source>
        <dbReference type="ARBA" id="ARBA00022553"/>
    </source>
</evidence>
<keyword evidence="12 19" id="KW-1133">Transmembrane helix</keyword>
<dbReference type="SMART" id="SM00220">
    <property type="entry name" value="S_TKc"/>
    <property type="match status" value="1"/>
</dbReference>
<evidence type="ECO:0000256" key="16">
    <source>
        <dbReference type="PROSITE-ProRule" id="PRU00504"/>
    </source>
</evidence>
<dbReference type="eggNOG" id="COG3391">
    <property type="taxonomic scope" value="Bacteria"/>
</dbReference>
<dbReference type="EC" id="2.7.11.1" evidence="2"/>